<dbReference type="InterPro" id="IPR019775">
    <property type="entry name" value="WD40_repeat_CS"/>
</dbReference>
<evidence type="ECO:0000256" key="1">
    <source>
        <dbReference type="ARBA" id="ARBA00022574"/>
    </source>
</evidence>
<dbReference type="PROSITE" id="PS50082">
    <property type="entry name" value="WD_REPEATS_2"/>
    <property type="match status" value="2"/>
</dbReference>
<dbReference type="PROSITE" id="PS00678">
    <property type="entry name" value="WD_REPEATS_1"/>
    <property type="match status" value="2"/>
</dbReference>
<dbReference type="InterPro" id="IPR015943">
    <property type="entry name" value="WD40/YVTN_repeat-like_dom_sf"/>
</dbReference>
<dbReference type="PANTHER" id="PTHR44675:SF1">
    <property type="entry name" value="P21-ACTIVATED PROTEIN KINASE-INTERACTING PROTEIN 1"/>
    <property type="match status" value="1"/>
</dbReference>
<keyword evidence="6" id="KW-1185">Reference proteome</keyword>
<dbReference type="PROSITE" id="PS50294">
    <property type="entry name" value="WD_REPEATS_REGION"/>
    <property type="match status" value="2"/>
</dbReference>
<dbReference type="RefSeq" id="XP_052945771.1">
    <property type="nucleotide sequence ID" value="XM_053087213.1"/>
</dbReference>
<feature type="compositionally biased region" description="Low complexity" evidence="4">
    <location>
        <begin position="34"/>
        <end position="58"/>
    </location>
</feature>
<feature type="region of interest" description="Disordered" evidence="4">
    <location>
        <begin position="466"/>
        <end position="525"/>
    </location>
</feature>
<feature type="region of interest" description="Disordered" evidence="4">
    <location>
        <begin position="1"/>
        <end position="66"/>
    </location>
</feature>
<accession>A0AA38HBM7</accession>
<evidence type="ECO:0000313" key="6">
    <source>
        <dbReference type="Proteomes" id="UP001164286"/>
    </source>
</evidence>
<dbReference type="InterPro" id="IPR001680">
    <property type="entry name" value="WD40_rpt"/>
</dbReference>
<keyword evidence="1 3" id="KW-0853">WD repeat</keyword>
<comment type="caution">
    <text evidence="5">The sequence shown here is derived from an EMBL/GenBank/DDBJ whole genome shotgun (WGS) entry which is preliminary data.</text>
</comment>
<feature type="repeat" description="WD" evidence="3">
    <location>
        <begin position="217"/>
        <end position="258"/>
    </location>
</feature>
<name>A0AA38HBM7_9TREE</name>
<feature type="repeat" description="WD" evidence="3">
    <location>
        <begin position="134"/>
        <end position="175"/>
    </location>
</feature>
<dbReference type="Gene3D" id="2.130.10.10">
    <property type="entry name" value="YVTN repeat-like/Quinoprotein amine dehydrogenase"/>
    <property type="match status" value="2"/>
</dbReference>
<dbReference type="AlphaFoldDB" id="A0AA38HBM7"/>
<dbReference type="EMBL" id="JAKWFO010000005">
    <property type="protein sequence ID" value="KAI9635994.1"/>
    <property type="molecule type" value="Genomic_DNA"/>
</dbReference>
<dbReference type="InterPro" id="IPR051959">
    <property type="entry name" value="PAK1-Kinase_Regulator"/>
</dbReference>
<dbReference type="GeneID" id="77726414"/>
<sequence>MAKTNKQPPQPKGKKSRPAPYPQKARVEVTFDGPSSSTTPAPSAPATKAPKASSSSAQPEEEKPVVPATVDVKGKGKAVDQDQSGVTQGTFVVVAGSYEKLLYGLEGSLPSSSAAAGPDEGEGAGTKLEPIFIFPAHLACVKAIAASPGGKWLATGSEDEFIKLWDLRRRREMGSLSQHTGSITSLHFPSSSHLVSTSVDGTIALFRTSDWACLKALKGHSGRVNYVDVHPTGRVALSVGKDMTLRMWDLMRGRGAASLALGTEAEIVRFSPLGTHFAVLFPKKVELYSLTLKLLHRIETKSRFNTLEFALIPGAEGEEEEVLCVGTEKGVVEVRKVEIADEDEVKEEDEEKEPEEVETQPIGGATLDHVVSLVGHTNRIKSLSTLSQPVIGSDPSSISRTVLLSTVSSDGYINLYDLSSAMCANASSSESAMGDASALPQVRPVASYNTKGSRLTCVFLADGKKGEIGGEKKPDSEEEDDDEEDGEDMYDQGSDGEEDDEGLDGVNVEFEDEEEEEMEEEGEEE</sequence>
<dbReference type="InterPro" id="IPR036322">
    <property type="entry name" value="WD40_repeat_dom_sf"/>
</dbReference>
<evidence type="ECO:0000256" key="4">
    <source>
        <dbReference type="SAM" id="MobiDB-lite"/>
    </source>
</evidence>
<dbReference type="SUPFAM" id="SSF50978">
    <property type="entry name" value="WD40 repeat-like"/>
    <property type="match status" value="1"/>
</dbReference>
<reference evidence="5" key="1">
    <citation type="journal article" date="2022" name="G3 (Bethesda)">
        <title>High quality genome of the basidiomycete yeast Dioszegia hungarica PDD-24b-2 isolated from cloud water.</title>
        <authorList>
            <person name="Jarrige D."/>
            <person name="Haridas S."/>
            <person name="Bleykasten-Grosshans C."/>
            <person name="Joly M."/>
            <person name="Nadalig T."/>
            <person name="Sancelme M."/>
            <person name="Vuilleumier S."/>
            <person name="Grigoriev I.V."/>
            <person name="Amato P."/>
            <person name="Bringel F."/>
        </authorList>
    </citation>
    <scope>NUCLEOTIDE SEQUENCE</scope>
    <source>
        <strain evidence="5">PDD-24b-2</strain>
    </source>
</reference>
<keyword evidence="2" id="KW-0677">Repeat</keyword>
<dbReference type="Proteomes" id="UP001164286">
    <property type="component" value="Unassembled WGS sequence"/>
</dbReference>
<feature type="compositionally biased region" description="Basic and acidic residues" evidence="4">
    <location>
        <begin position="466"/>
        <end position="475"/>
    </location>
</feature>
<evidence type="ECO:0000256" key="2">
    <source>
        <dbReference type="ARBA" id="ARBA00022737"/>
    </source>
</evidence>
<organism evidence="5 6">
    <name type="scientific">Dioszegia hungarica</name>
    <dbReference type="NCBI Taxonomy" id="4972"/>
    <lineage>
        <taxon>Eukaryota</taxon>
        <taxon>Fungi</taxon>
        <taxon>Dikarya</taxon>
        <taxon>Basidiomycota</taxon>
        <taxon>Agaricomycotina</taxon>
        <taxon>Tremellomycetes</taxon>
        <taxon>Tremellales</taxon>
        <taxon>Bulleribasidiaceae</taxon>
        <taxon>Dioszegia</taxon>
    </lineage>
</organism>
<evidence type="ECO:0000313" key="5">
    <source>
        <dbReference type="EMBL" id="KAI9635994.1"/>
    </source>
</evidence>
<dbReference type="SMART" id="SM00320">
    <property type="entry name" value="WD40"/>
    <property type="match status" value="4"/>
</dbReference>
<dbReference type="Pfam" id="PF00400">
    <property type="entry name" value="WD40"/>
    <property type="match status" value="3"/>
</dbReference>
<proteinExistence type="predicted"/>
<dbReference type="PANTHER" id="PTHR44675">
    <property type="entry name" value="PAK1 INTERACTING PROTEIN 1"/>
    <property type="match status" value="1"/>
</dbReference>
<evidence type="ECO:0000256" key="3">
    <source>
        <dbReference type="PROSITE-ProRule" id="PRU00221"/>
    </source>
</evidence>
<protein>
    <submittedName>
        <fullName evidence="5">WD40-repeat-containing domain protein</fullName>
    </submittedName>
</protein>
<feature type="compositionally biased region" description="Acidic residues" evidence="4">
    <location>
        <begin position="476"/>
        <end position="525"/>
    </location>
</feature>
<gene>
    <name evidence="5" type="ORF">MKK02DRAFT_26545</name>
</gene>